<feature type="region of interest" description="Disordered" evidence="1">
    <location>
        <begin position="439"/>
        <end position="501"/>
    </location>
</feature>
<protein>
    <submittedName>
        <fullName evidence="4">Uncharacterized protein</fullName>
    </submittedName>
</protein>
<feature type="transmembrane region" description="Helical" evidence="2">
    <location>
        <begin position="322"/>
        <end position="347"/>
    </location>
</feature>
<evidence type="ECO:0000313" key="4">
    <source>
        <dbReference type="EMBL" id="CAJ0592065.1"/>
    </source>
</evidence>
<evidence type="ECO:0000313" key="5">
    <source>
        <dbReference type="Proteomes" id="UP001176961"/>
    </source>
</evidence>
<keyword evidence="2" id="KW-0812">Transmembrane</keyword>
<dbReference type="EMBL" id="CATQJL010000001">
    <property type="protein sequence ID" value="CAJ0592065.1"/>
    <property type="molecule type" value="Genomic_DNA"/>
</dbReference>
<dbReference type="AlphaFoldDB" id="A0AA36DSA7"/>
<gene>
    <name evidence="4" type="ORF">CYNAS_LOCUS4048</name>
</gene>
<feature type="signal peptide" evidence="3">
    <location>
        <begin position="1"/>
        <end position="19"/>
    </location>
</feature>
<comment type="caution">
    <text evidence="4">The sequence shown here is derived from an EMBL/GenBank/DDBJ whole genome shotgun (WGS) entry which is preliminary data.</text>
</comment>
<keyword evidence="2" id="KW-1133">Transmembrane helix</keyword>
<proteinExistence type="predicted"/>
<feature type="compositionally biased region" description="Polar residues" evidence="1">
    <location>
        <begin position="474"/>
        <end position="493"/>
    </location>
</feature>
<organism evidence="4 5">
    <name type="scientific">Cylicocyclus nassatus</name>
    <name type="common">Nematode worm</name>
    <dbReference type="NCBI Taxonomy" id="53992"/>
    <lineage>
        <taxon>Eukaryota</taxon>
        <taxon>Metazoa</taxon>
        <taxon>Ecdysozoa</taxon>
        <taxon>Nematoda</taxon>
        <taxon>Chromadorea</taxon>
        <taxon>Rhabditida</taxon>
        <taxon>Rhabditina</taxon>
        <taxon>Rhabditomorpha</taxon>
        <taxon>Strongyloidea</taxon>
        <taxon>Strongylidae</taxon>
        <taxon>Cylicocyclus</taxon>
    </lineage>
</organism>
<feature type="region of interest" description="Disordered" evidence="1">
    <location>
        <begin position="543"/>
        <end position="595"/>
    </location>
</feature>
<feature type="compositionally biased region" description="Basic and acidic residues" evidence="1">
    <location>
        <begin position="447"/>
        <end position="463"/>
    </location>
</feature>
<sequence length="595" mass="68588">MMIIAAIIFLILSLGPTLTESDLCKKMDSDIIPAYYFDIGGRGCDTVYLSRKQIPLTYFEQGKDKCKIKPIAFRWGADIAIVTKKGNSYIFNIVPATALLDKQENKSGIVTLNLRYPRRIPKYAWYKIGHQNLATCHRVSNFFISCFSFDGSDVTQIMLQLLGRTVRTVNYKTLETNWTKAFKIDSIASYSTPKKENHLWIKHPLNWVYNVNLDELSKDKDQKLIVYNVEDWQEPSKSSNAELVFADDNMLETRRCKRDGSCSYDLHFPKQITKLRSFRLYESMKNLVPGMIIDHVEIPPITTTAPPSVDHREIYESEEWMYYHYIPIQILALITFIYLCFFFFYAFKPNPNSNLVELHAMMEEEYSRLSLLTDEVVKRMIAERQRPPTLLLKREPGLAPVPTDSTEMICCYGTTCESWLCPHCRVSDRNLAGSLKRTLSLPPSKRKSAELRLGDKWRTDSSRKRTKSVSRTTMPKQTFNTNAKSTATKSMNPQDAKMGKRPRPITVAPIKRGRPERESRALPVRLWKGGSSEMRRLTPEKVMKRMSSEIRRATPERVRKRGSSQLRRPSQEKHKAQAASLRAQRPAMVQMGGHI</sequence>
<accession>A0AA36DSA7</accession>
<feature type="compositionally biased region" description="Basic and acidic residues" evidence="1">
    <location>
        <begin position="543"/>
        <end position="557"/>
    </location>
</feature>
<keyword evidence="3" id="KW-0732">Signal</keyword>
<keyword evidence="5" id="KW-1185">Reference proteome</keyword>
<dbReference type="Proteomes" id="UP001176961">
    <property type="component" value="Unassembled WGS sequence"/>
</dbReference>
<evidence type="ECO:0000256" key="3">
    <source>
        <dbReference type="SAM" id="SignalP"/>
    </source>
</evidence>
<feature type="chain" id="PRO_5041423015" evidence="3">
    <location>
        <begin position="20"/>
        <end position="595"/>
    </location>
</feature>
<evidence type="ECO:0000256" key="1">
    <source>
        <dbReference type="SAM" id="MobiDB-lite"/>
    </source>
</evidence>
<reference evidence="4" key="1">
    <citation type="submission" date="2023-07" db="EMBL/GenBank/DDBJ databases">
        <authorList>
            <consortium name="CYATHOMIX"/>
        </authorList>
    </citation>
    <scope>NUCLEOTIDE SEQUENCE</scope>
    <source>
        <strain evidence="4">N/A</strain>
    </source>
</reference>
<keyword evidence="2" id="KW-0472">Membrane</keyword>
<evidence type="ECO:0000256" key="2">
    <source>
        <dbReference type="SAM" id="Phobius"/>
    </source>
</evidence>
<name>A0AA36DSA7_CYLNA</name>